<sequence>MLKKQPFIKHSLFFNTSIFYFYFFVKNMRYNLYYLDAEYFKISFFV</sequence>
<dbReference type="HOGENOM" id="CLU_3185362_0_0_0"/>
<comment type="caution">
    <text evidence="2">The sequence shown here is derived from an EMBL/GenBank/DDBJ whole genome shotgun (WGS) entry which is preliminary data.</text>
</comment>
<proteinExistence type="predicted"/>
<evidence type="ECO:0000313" key="3">
    <source>
        <dbReference type="Proteomes" id="UP000006233"/>
    </source>
</evidence>
<evidence type="ECO:0000313" key="2">
    <source>
        <dbReference type="EMBL" id="EEX73945.1"/>
    </source>
</evidence>
<accession>C9MZW8</accession>
<dbReference type="AlphaFoldDB" id="C9MZW8"/>
<reference evidence="2 3" key="1">
    <citation type="submission" date="2009-09" db="EMBL/GenBank/DDBJ databases">
        <authorList>
            <person name="Weinstock G."/>
            <person name="Sodergren E."/>
            <person name="Clifton S."/>
            <person name="Fulton L."/>
            <person name="Fulton B."/>
            <person name="Courtney L."/>
            <person name="Fronick C."/>
            <person name="Harrison M."/>
            <person name="Strong C."/>
            <person name="Farmer C."/>
            <person name="Delahaunty K."/>
            <person name="Markovic C."/>
            <person name="Hall O."/>
            <person name="Minx P."/>
            <person name="Tomlinson C."/>
            <person name="Mitreva M."/>
            <person name="Nelson J."/>
            <person name="Hou S."/>
            <person name="Wollam A."/>
            <person name="Pepin K.H."/>
            <person name="Johnson M."/>
            <person name="Bhonagiri V."/>
            <person name="Nash W.E."/>
            <person name="Warren W."/>
            <person name="Chinwalla A."/>
            <person name="Mardis E.R."/>
            <person name="Wilson R.K."/>
        </authorList>
    </citation>
    <scope>NUCLEOTIDE SEQUENCE [LARGE SCALE GENOMIC DNA]</scope>
    <source>
        <strain evidence="2 3">F0254</strain>
    </source>
</reference>
<protein>
    <submittedName>
        <fullName evidence="2">Uncharacterized protein</fullName>
    </submittedName>
</protein>
<keyword evidence="1" id="KW-0812">Transmembrane</keyword>
<name>C9MZW8_9FUSO</name>
<dbReference type="Proteomes" id="UP000006233">
    <property type="component" value="Unassembled WGS sequence"/>
</dbReference>
<keyword evidence="1" id="KW-1133">Transmembrane helix</keyword>
<evidence type="ECO:0000256" key="1">
    <source>
        <dbReference type="SAM" id="Phobius"/>
    </source>
</evidence>
<gene>
    <name evidence="2" type="ORF">GCWU000323_02088</name>
</gene>
<organism evidence="2 3">
    <name type="scientific">Leptotrichia hofstadii F0254</name>
    <dbReference type="NCBI Taxonomy" id="634994"/>
    <lineage>
        <taxon>Bacteria</taxon>
        <taxon>Fusobacteriati</taxon>
        <taxon>Fusobacteriota</taxon>
        <taxon>Fusobacteriia</taxon>
        <taxon>Fusobacteriales</taxon>
        <taxon>Leptotrichiaceae</taxon>
        <taxon>Leptotrichia</taxon>
    </lineage>
</organism>
<keyword evidence="1" id="KW-0472">Membrane</keyword>
<dbReference type="EMBL" id="ACVB02000024">
    <property type="protein sequence ID" value="EEX73945.1"/>
    <property type="molecule type" value="Genomic_DNA"/>
</dbReference>
<feature type="transmembrane region" description="Helical" evidence="1">
    <location>
        <begin position="7"/>
        <end position="25"/>
    </location>
</feature>